<dbReference type="Proteomes" id="UP000006794">
    <property type="component" value="Plasmid pHALXA02"/>
</dbReference>
<proteinExistence type="predicted"/>
<dbReference type="EMBL" id="CP002841">
    <property type="protein sequence ID" value="AEH39295.1"/>
    <property type="molecule type" value="Genomic_DNA"/>
</dbReference>
<keyword evidence="2" id="KW-1185">Reference proteome</keyword>
<organism evidence="1 2">
    <name type="scientific">Halopiger xanaduensis (strain DSM 18323 / JCM 14033 / SH-6)</name>
    <dbReference type="NCBI Taxonomy" id="797210"/>
    <lineage>
        <taxon>Archaea</taxon>
        <taxon>Methanobacteriati</taxon>
        <taxon>Methanobacteriota</taxon>
        <taxon>Stenosarchaea group</taxon>
        <taxon>Halobacteria</taxon>
        <taxon>Halobacteriales</taxon>
        <taxon>Natrialbaceae</taxon>
        <taxon>Halopiger</taxon>
    </lineage>
</organism>
<accession>F8DEK8</accession>
<dbReference type="RefSeq" id="WP_013881836.1">
    <property type="nucleotide sequence ID" value="NC_015667.1"/>
</dbReference>
<sequence>MADAVGGELGIETGLTIVDVLKACYRIFEFSGILAVDVYVLLSRVLEYGRDAFGTHCYVVAEVTLFSSDGNYEFVVGGSQFSQMLFVLALSPVNCIVPRI</sequence>
<dbReference type="KEGG" id="hxa:Halxa_0042"/>
<protein>
    <submittedName>
        <fullName evidence="1">Uncharacterized protein</fullName>
    </submittedName>
</protein>
<reference evidence="2" key="1">
    <citation type="journal article" date="2012" name="Stand. Genomic Sci.">
        <title>Complete genome sequence of Halopiger xanaduensis type strain (SH-6(T)).</title>
        <authorList>
            <person name="Anderson I."/>
            <person name="Tindall B.J."/>
            <person name="Rohde M."/>
            <person name="Lucas S."/>
            <person name="Han J."/>
            <person name="Lapidus A."/>
            <person name="Cheng J.F."/>
            <person name="Goodwin L."/>
            <person name="Pitluck S."/>
            <person name="Peters L."/>
            <person name="Pati A."/>
            <person name="Mikhailova N."/>
            <person name="Pagani I."/>
            <person name="Teshima H."/>
            <person name="Han C."/>
            <person name="Tapia R."/>
            <person name="Land M."/>
            <person name="Woyke T."/>
            <person name="Klenk H.P."/>
            <person name="Kyrpides N."/>
            <person name="Ivanova N."/>
        </authorList>
    </citation>
    <scope>NUCLEOTIDE SEQUENCE [LARGE SCALE GENOMIC DNA]</scope>
    <source>
        <strain evidence="2">DSM 18323 / JCM 14033 / SH-6</strain>
        <plasmid evidence="2">Plasmid pHALXA02</plasmid>
    </source>
</reference>
<dbReference type="HOGENOM" id="CLU_2299304_0_0_2"/>
<evidence type="ECO:0000313" key="2">
    <source>
        <dbReference type="Proteomes" id="UP000006794"/>
    </source>
</evidence>
<gene>
    <name evidence="1" type="ordered locus">Halxa_0042</name>
</gene>
<name>F8DEK8_HALXS</name>
<dbReference type="AlphaFoldDB" id="F8DEK8"/>
<dbReference type="GeneID" id="10799385"/>
<evidence type="ECO:0000313" key="1">
    <source>
        <dbReference type="EMBL" id="AEH39295.1"/>
    </source>
</evidence>
<geneLocation type="plasmid" evidence="1 2">
    <name>pHALXA02</name>
</geneLocation>
<keyword evidence="1" id="KW-0614">Plasmid</keyword>